<dbReference type="AlphaFoldDB" id="A0A8I6S035"/>
<dbReference type="OrthoDB" id="6340174at2759"/>
<dbReference type="GeneID" id="106669472"/>
<dbReference type="EnsemblMetazoa" id="XM_014398972.2">
    <property type="protein sequence ID" value="XP_014254458.2"/>
    <property type="gene ID" value="LOC106669472"/>
</dbReference>
<keyword evidence="2" id="KW-1185">Reference proteome</keyword>
<dbReference type="KEGG" id="clec:106669472"/>
<accession>A0A8I6S035</accession>
<dbReference type="PANTHER" id="PTHR21398:SF22">
    <property type="entry name" value="IP12060P-RELATED"/>
    <property type="match status" value="1"/>
</dbReference>
<dbReference type="Pfam" id="PF07841">
    <property type="entry name" value="DM4_12"/>
    <property type="match status" value="1"/>
</dbReference>
<protein>
    <submittedName>
        <fullName evidence="1">Uncharacterized protein</fullName>
    </submittedName>
</protein>
<sequence>MPFFIQVITYSNFLQCKAMSPFVVILIFSVSLCAGRTLDEQLALLTRDKRYITYTYNSAIGMFLAFAIPVVSEFEEIPDRDVLFSYNFEANYNLPTNISYYDLTPPERSFFNFNRSTVYGLFERRLNNLNVNGRQCLLRLICDMARTPISHNGLIGRLLHILFMPSTSESEYLVEEEQAEQDGINDFDCSLKYFKCPHSIIDTISYLA</sequence>
<evidence type="ECO:0000313" key="1">
    <source>
        <dbReference type="EnsemblMetazoa" id="XP_014254458.2"/>
    </source>
</evidence>
<dbReference type="SMART" id="SM00718">
    <property type="entry name" value="DM4_12"/>
    <property type="match status" value="1"/>
</dbReference>
<reference evidence="1" key="1">
    <citation type="submission" date="2022-01" db="UniProtKB">
        <authorList>
            <consortium name="EnsemblMetazoa"/>
        </authorList>
    </citation>
    <scope>IDENTIFICATION</scope>
</reference>
<dbReference type="InterPro" id="IPR006631">
    <property type="entry name" value="DM4_12"/>
</dbReference>
<evidence type="ECO:0000313" key="2">
    <source>
        <dbReference type="Proteomes" id="UP000494040"/>
    </source>
</evidence>
<dbReference type="PANTHER" id="PTHR21398">
    <property type="entry name" value="AGAP007094-PA"/>
    <property type="match status" value="1"/>
</dbReference>
<dbReference type="Proteomes" id="UP000494040">
    <property type="component" value="Unassembled WGS sequence"/>
</dbReference>
<organism evidence="1 2">
    <name type="scientific">Cimex lectularius</name>
    <name type="common">Bed bug</name>
    <name type="synonym">Acanthia lectularia</name>
    <dbReference type="NCBI Taxonomy" id="79782"/>
    <lineage>
        <taxon>Eukaryota</taxon>
        <taxon>Metazoa</taxon>
        <taxon>Ecdysozoa</taxon>
        <taxon>Arthropoda</taxon>
        <taxon>Hexapoda</taxon>
        <taxon>Insecta</taxon>
        <taxon>Pterygota</taxon>
        <taxon>Neoptera</taxon>
        <taxon>Paraneoptera</taxon>
        <taxon>Hemiptera</taxon>
        <taxon>Heteroptera</taxon>
        <taxon>Panheteroptera</taxon>
        <taxon>Cimicomorpha</taxon>
        <taxon>Cimicidae</taxon>
        <taxon>Cimex</taxon>
    </lineage>
</organism>
<name>A0A8I6S035_CIMLE</name>
<proteinExistence type="predicted"/>
<dbReference type="OMA" id="SFYFEAN"/>
<dbReference type="RefSeq" id="XP_014254458.2">
    <property type="nucleotide sequence ID" value="XM_014398972.2"/>
</dbReference>